<evidence type="ECO:0000256" key="1">
    <source>
        <dbReference type="SAM" id="SignalP"/>
    </source>
</evidence>
<comment type="caution">
    <text evidence="2">The sequence shown here is derived from an EMBL/GenBank/DDBJ whole genome shotgun (WGS) entry which is preliminary data.</text>
</comment>
<evidence type="ECO:0000313" key="2">
    <source>
        <dbReference type="EMBL" id="MDM1695874.1"/>
    </source>
</evidence>
<dbReference type="SUPFAM" id="SSF48452">
    <property type="entry name" value="TPR-like"/>
    <property type="match status" value="1"/>
</dbReference>
<dbReference type="RefSeq" id="WP_286593321.1">
    <property type="nucleotide sequence ID" value="NZ_JACANB010000002.1"/>
</dbReference>
<organism evidence="2 3">
    <name type="scientific">Thiopseudomonas alkaliphila</name>
    <dbReference type="NCBI Taxonomy" id="1697053"/>
    <lineage>
        <taxon>Bacteria</taxon>
        <taxon>Pseudomonadati</taxon>
        <taxon>Pseudomonadota</taxon>
        <taxon>Gammaproteobacteria</taxon>
        <taxon>Pseudomonadales</taxon>
        <taxon>Pseudomonadaceae</taxon>
        <taxon>Thiopseudomonas</taxon>
    </lineage>
</organism>
<dbReference type="InterPro" id="IPR011990">
    <property type="entry name" value="TPR-like_helical_dom_sf"/>
</dbReference>
<proteinExistence type="predicted"/>
<dbReference type="Pfam" id="PF14559">
    <property type="entry name" value="TPR_19"/>
    <property type="match status" value="1"/>
</dbReference>
<dbReference type="Proteomes" id="UP001173465">
    <property type="component" value="Unassembled WGS sequence"/>
</dbReference>
<evidence type="ECO:0000313" key="3">
    <source>
        <dbReference type="Proteomes" id="UP001173465"/>
    </source>
</evidence>
<accession>A0AAW7DPZ6</accession>
<reference evidence="2" key="2">
    <citation type="journal article" date="2022" name="Sci. Total Environ.">
        <title>Prevalence, transmission, and molecular epidemiology of tet(X)-positive bacteria among humans, animals, and environmental niches in China: An epidemiological, and genomic-based study.</title>
        <authorList>
            <person name="Dong N."/>
            <person name="Zeng Y."/>
            <person name="Cai C."/>
            <person name="Sun C."/>
            <person name="Lu J."/>
            <person name="Liu C."/>
            <person name="Zhou H."/>
            <person name="Sun Q."/>
            <person name="Shu L."/>
            <person name="Wang H."/>
            <person name="Wang Y."/>
            <person name="Wang S."/>
            <person name="Wu C."/>
            <person name="Chan E.W."/>
            <person name="Chen G."/>
            <person name="Shen Z."/>
            <person name="Chen S."/>
            <person name="Zhang R."/>
        </authorList>
    </citation>
    <scope>NUCLEOTIDE SEQUENCE</scope>
    <source>
        <strain evidence="2">DF46-2-2</strain>
    </source>
</reference>
<gene>
    <name evidence="2" type="ORF">HX099_04235</name>
</gene>
<feature type="chain" id="PRO_5043454115" evidence="1">
    <location>
        <begin position="17"/>
        <end position="234"/>
    </location>
</feature>
<dbReference type="EMBL" id="JACANB010000002">
    <property type="protein sequence ID" value="MDM1695874.1"/>
    <property type="molecule type" value="Genomic_DNA"/>
</dbReference>
<protein>
    <submittedName>
        <fullName evidence="2">Tetratricopeptide repeat protein</fullName>
    </submittedName>
</protein>
<name>A0AAW7DPZ6_9GAMM</name>
<dbReference type="Gene3D" id="1.25.40.10">
    <property type="entry name" value="Tetratricopeptide repeat domain"/>
    <property type="match status" value="1"/>
</dbReference>
<reference evidence="2" key="1">
    <citation type="submission" date="2020-06" db="EMBL/GenBank/DDBJ databases">
        <authorList>
            <person name="Dong N."/>
        </authorList>
    </citation>
    <scope>NUCLEOTIDE SEQUENCE</scope>
    <source>
        <strain evidence="2">DF46-2-2</strain>
    </source>
</reference>
<dbReference type="SMART" id="SM00028">
    <property type="entry name" value="TPR"/>
    <property type="match status" value="2"/>
</dbReference>
<dbReference type="AlphaFoldDB" id="A0AAW7DPZ6"/>
<feature type="signal peptide" evidence="1">
    <location>
        <begin position="1"/>
        <end position="16"/>
    </location>
</feature>
<keyword evidence="1" id="KW-0732">Signal</keyword>
<dbReference type="InterPro" id="IPR019734">
    <property type="entry name" value="TPR_rpt"/>
</dbReference>
<sequence>MKNITWLLLGSSLLLAGCNTTNPYQHSQVPVVEAGGPLTAGVLRDRNARMAAGNATQAPTRAPVSAPSNAWPSEMDSGVVAIPQGADTGKLETSPVISGEEIKQQYQQRQQQVQQRFDSEVKQQGAQLKAPVVALLGSADQAKNQGNLDSAAANLERALRISPREPEVLMRLADIRLQQGNPAQAEQLAQQGLNAVPSNTPLAASLWDIIARARDMQHDPQGAQQARDKARVTL</sequence>
<dbReference type="PROSITE" id="PS51257">
    <property type="entry name" value="PROKAR_LIPOPROTEIN"/>
    <property type="match status" value="1"/>
</dbReference>